<sequence length="203" mass="22244">MKPKGSSSVKEIVASSLVSRFGSSFQFVPPMWCDVVQEFVSPPSKDAVLAKVCRHEEANEDVKSSQEKLEVVGKGMVTTMQEEASEGVGQPCPTDRVEERWCIPEGVGNVDLPEVLDGFLSRLADDMVIEEVIEKQVRIQAMVVEQSVLFSHEVVEDEASKAMVDEDWHGESGMECMPFEGPTTEGMLGKQVGLAMQEAVGCF</sequence>
<protein>
    <submittedName>
        <fullName evidence="1">Uncharacterized protein</fullName>
    </submittedName>
</protein>
<reference evidence="1" key="1">
    <citation type="submission" date="2021-01" db="EMBL/GenBank/DDBJ databases">
        <title>Adiantum capillus-veneris genome.</title>
        <authorList>
            <person name="Fang Y."/>
            <person name="Liao Q."/>
        </authorList>
    </citation>
    <scope>NUCLEOTIDE SEQUENCE</scope>
    <source>
        <strain evidence="1">H3</strain>
        <tissue evidence="1">Leaf</tissue>
    </source>
</reference>
<comment type="caution">
    <text evidence="1">The sequence shown here is derived from an EMBL/GenBank/DDBJ whole genome shotgun (WGS) entry which is preliminary data.</text>
</comment>
<name>A0A9D4UKZ5_ADICA</name>
<dbReference type="EMBL" id="JABFUD020000015">
    <property type="protein sequence ID" value="KAI5069853.1"/>
    <property type="molecule type" value="Genomic_DNA"/>
</dbReference>
<dbReference type="OrthoDB" id="1976218at2759"/>
<proteinExistence type="predicted"/>
<accession>A0A9D4UKZ5</accession>
<keyword evidence="2" id="KW-1185">Reference proteome</keyword>
<gene>
    <name evidence="1" type="ORF">GOP47_0016154</name>
</gene>
<dbReference type="AlphaFoldDB" id="A0A9D4UKZ5"/>
<dbReference type="Proteomes" id="UP000886520">
    <property type="component" value="Chromosome 15"/>
</dbReference>
<evidence type="ECO:0000313" key="1">
    <source>
        <dbReference type="EMBL" id="KAI5069853.1"/>
    </source>
</evidence>
<evidence type="ECO:0000313" key="2">
    <source>
        <dbReference type="Proteomes" id="UP000886520"/>
    </source>
</evidence>
<organism evidence="1 2">
    <name type="scientific">Adiantum capillus-veneris</name>
    <name type="common">Maidenhair fern</name>
    <dbReference type="NCBI Taxonomy" id="13818"/>
    <lineage>
        <taxon>Eukaryota</taxon>
        <taxon>Viridiplantae</taxon>
        <taxon>Streptophyta</taxon>
        <taxon>Embryophyta</taxon>
        <taxon>Tracheophyta</taxon>
        <taxon>Polypodiopsida</taxon>
        <taxon>Polypodiidae</taxon>
        <taxon>Polypodiales</taxon>
        <taxon>Pteridineae</taxon>
        <taxon>Pteridaceae</taxon>
        <taxon>Vittarioideae</taxon>
        <taxon>Adiantum</taxon>
    </lineage>
</organism>